<feature type="transmembrane region" description="Helical" evidence="1">
    <location>
        <begin position="49"/>
        <end position="76"/>
    </location>
</feature>
<accession>A0A2N1P2N0</accession>
<proteinExistence type="predicted"/>
<evidence type="ECO:0000256" key="1">
    <source>
        <dbReference type="SAM" id="Phobius"/>
    </source>
</evidence>
<reference evidence="2 3" key="2">
    <citation type="submission" date="2017-10" db="EMBL/GenBank/DDBJ databases">
        <title>Extensive intraspecific genome diversity in a model arbuscular mycorrhizal fungus.</title>
        <authorList>
            <person name="Chen E.C.H."/>
            <person name="Morin E."/>
            <person name="Baudet D."/>
            <person name="Noel J."/>
            <person name="Ndikumana S."/>
            <person name="Charron P."/>
            <person name="St-Onge C."/>
            <person name="Giorgi J."/>
            <person name="Grigoriev I.V."/>
            <person name="Roux C."/>
            <person name="Martin F.M."/>
            <person name="Corradi N."/>
        </authorList>
    </citation>
    <scope>NUCLEOTIDE SEQUENCE [LARGE SCALE GENOMIC DNA]</scope>
    <source>
        <strain evidence="2 3">C2</strain>
    </source>
</reference>
<comment type="caution">
    <text evidence="2">The sequence shown here is derived from an EMBL/GenBank/DDBJ whole genome shotgun (WGS) entry which is preliminary data.</text>
</comment>
<dbReference type="EMBL" id="LLXL01000015">
    <property type="protein sequence ID" value="PKK80381.1"/>
    <property type="molecule type" value="Genomic_DNA"/>
</dbReference>
<protein>
    <submittedName>
        <fullName evidence="2">Uncharacterized protein</fullName>
    </submittedName>
</protein>
<keyword evidence="1" id="KW-0472">Membrane</keyword>
<keyword evidence="1" id="KW-1133">Transmembrane helix</keyword>
<evidence type="ECO:0000313" key="3">
    <source>
        <dbReference type="Proteomes" id="UP000233469"/>
    </source>
</evidence>
<gene>
    <name evidence="2" type="ORF">RhiirC2_111104</name>
</gene>
<organism evidence="2 3">
    <name type="scientific">Rhizophagus irregularis</name>
    <dbReference type="NCBI Taxonomy" id="588596"/>
    <lineage>
        <taxon>Eukaryota</taxon>
        <taxon>Fungi</taxon>
        <taxon>Fungi incertae sedis</taxon>
        <taxon>Mucoromycota</taxon>
        <taxon>Glomeromycotina</taxon>
        <taxon>Glomeromycetes</taxon>
        <taxon>Glomerales</taxon>
        <taxon>Glomeraceae</taxon>
        <taxon>Rhizophagus</taxon>
    </lineage>
</organism>
<keyword evidence="1" id="KW-0812">Transmembrane</keyword>
<dbReference type="Proteomes" id="UP000233469">
    <property type="component" value="Unassembled WGS sequence"/>
</dbReference>
<evidence type="ECO:0000313" key="2">
    <source>
        <dbReference type="EMBL" id="PKK80381.1"/>
    </source>
</evidence>
<sequence>MYYDLDGIYYFFTIYFYSFLTLIRRNLCVLVCIDFVVEFASIRCYSFYYYGKIVIIVIIMDSLFLYLCLGGLKILVTPQE</sequence>
<reference evidence="2 3" key="1">
    <citation type="submission" date="2016-04" db="EMBL/GenBank/DDBJ databases">
        <title>Genome analyses suggest a sexual origin of heterokaryosis in a supposedly ancient asexual fungus.</title>
        <authorList>
            <person name="Ropars J."/>
            <person name="Sedzielewska K."/>
            <person name="Noel J."/>
            <person name="Charron P."/>
            <person name="Farinelli L."/>
            <person name="Marton T."/>
            <person name="Kruger M."/>
            <person name="Pelin A."/>
            <person name="Brachmann A."/>
            <person name="Corradi N."/>
        </authorList>
    </citation>
    <scope>NUCLEOTIDE SEQUENCE [LARGE SCALE GENOMIC DNA]</scope>
    <source>
        <strain evidence="2 3">C2</strain>
    </source>
</reference>
<dbReference type="AlphaFoldDB" id="A0A2N1P2N0"/>
<name>A0A2N1P2N0_9GLOM</name>